<organism evidence="3 4">
    <name type="scientific">Fragariocoptes setiger</name>
    <dbReference type="NCBI Taxonomy" id="1670756"/>
    <lineage>
        <taxon>Eukaryota</taxon>
        <taxon>Metazoa</taxon>
        <taxon>Ecdysozoa</taxon>
        <taxon>Arthropoda</taxon>
        <taxon>Chelicerata</taxon>
        <taxon>Arachnida</taxon>
        <taxon>Acari</taxon>
        <taxon>Acariformes</taxon>
        <taxon>Trombidiformes</taxon>
        <taxon>Prostigmata</taxon>
        <taxon>Eupodina</taxon>
        <taxon>Eriophyoidea</taxon>
        <taxon>Phytoptidae</taxon>
        <taxon>Fragariocoptes</taxon>
    </lineage>
</organism>
<dbReference type="Pfam" id="PF04379">
    <property type="entry name" value="DUF525"/>
    <property type="match status" value="1"/>
</dbReference>
<dbReference type="SUPFAM" id="SSF110069">
    <property type="entry name" value="ApaG-like"/>
    <property type="match status" value="1"/>
</dbReference>
<gene>
    <name evidence="3" type="primary">POLDIP2</name>
    <name evidence="3" type="ORF">GZH46_01949</name>
</gene>
<comment type="caution">
    <text evidence="3">The sequence shown here is derived from an EMBL/GenBank/DDBJ whole genome shotgun (WGS) entry which is preliminary data.</text>
</comment>
<proteinExistence type="predicted"/>
<sequence>MGQLFLHRIFGYRGVIVYPWMAIVNDNDLKRKHLPNEPTTSGSQAKQHDADTPKPPRQQSSIQSKRAKLEAMDTKPLVHPYYLCLIDSRDCPHVSRILQTAAVTFLGQYQGSSRQVYSIKALDYVAHEDIIPYVSREERPIHHELFDKFFRYDPHTPHHVARESLETWKNGNPWLELSQVYRETTENVRVTVIPFFLGSTDIHKTVFYWWRYCVRLENMSDNSVKLVERDWKIFSMSGTLETIKARGVVGIEPLLTKTEPAFQYSSHINLVAQSGHMWYVSQH</sequence>
<dbReference type="PROSITE" id="PS51087">
    <property type="entry name" value="APAG"/>
    <property type="match status" value="1"/>
</dbReference>
<dbReference type="InterPro" id="IPR011722">
    <property type="entry name" value="Hemimethylated_DNA-bd_dom"/>
</dbReference>
<feature type="region of interest" description="Disordered" evidence="1">
    <location>
        <begin position="33"/>
        <end position="68"/>
    </location>
</feature>
<protein>
    <submittedName>
        <fullName evidence="3">Polymerase delta-interacting protein 2</fullName>
    </submittedName>
</protein>
<dbReference type="Gene3D" id="2.60.40.1470">
    <property type="entry name" value="ApaG domain"/>
    <property type="match status" value="1"/>
</dbReference>
<dbReference type="EMBL" id="JAIFTH010000433">
    <property type="protein sequence ID" value="KAG9509527.1"/>
    <property type="molecule type" value="Genomic_DNA"/>
</dbReference>
<dbReference type="InterPro" id="IPR007474">
    <property type="entry name" value="ApaG_domain"/>
</dbReference>
<dbReference type="Proteomes" id="UP000825002">
    <property type="component" value="Unassembled WGS sequence"/>
</dbReference>
<dbReference type="PANTHER" id="PTHR14289:SF16">
    <property type="entry name" value="POLYMERASE DELTA-INTERACTING PROTEIN 2"/>
    <property type="match status" value="1"/>
</dbReference>
<evidence type="ECO:0000259" key="2">
    <source>
        <dbReference type="PROSITE" id="PS51087"/>
    </source>
</evidence>
<evidence type="ECO:0000313" key="3">
    <source>
        <dbReference type="EMBL" id="KAG9509527.1"/>
    </source>
</evidence>
<dbReference type="InterPro" id="IPR036767">
    <property type="entry name" value="ApaG_sf"/>
</dbReference>
<evidence type="ECO:0000256" key="1">
    <source>
        <dbReference type="SAM" id="MobiDB-lite"/>
    </source>
</evidence>
<feature type="domain" description="ApaG" evidence="2">
    <location>
        <begin position="182"/>
        <end position="283"/>
    </location>
</feature>
<name>A0ABQ7S7X2_9ACAR</name>
<accession>A0ABQ7S7X2</accession>
<feature type="non-terminal residue" evidence="3">
    <location>
        <position position="1"/>
    </location>
</feature>
<dbReference type="SMART" id="SM00992">
    <property type="entry name" value="YccV-like"/>
    <property type="match status" value="1"/>
</dbReference>
<reference evidence="3 4" key="1">
    <citation type="submission" date="2020-10" db="EMBL/GenBank/DDBJ databases">
        <authorList>
            <person name="Klimov P.B."/>
            <person name="Dyachkov S.M."/>
            <person name="Chetverikov P.E."/>
        </authorList>
    </citation>
    <scope>NUCLEOTIDE SEQUENCE [LARGE SCALE GENOMIC DNA]</scope>
    <source>
        <strain evidence="3">BMOC 18-1129-001#AD2665</strain>
        <tissue evidence="3">Entire mites</tissue>
    </source>
</reference>
<evidence type="ECO:0000313" key="4">
    <source>
        <dbReference type="Proteomes" id="UP000825002"/>
    </source>
</evidence>
<dbReference type="PANTHER" id="PTHR14289">
    <property type="entry name" value="F-BOX ONLY PROTEIN 3"/>
    <property type="match status" value="1"/>
</dbReference>
<keyword evidence="4" id="KW-1185">Reference proteome</keyword>